<feature type="transmembrane region" description="Helical" evidence="5">
    <location>
        <begin position="339"/>
        <end position="358"/>
    </location>
</feature>
<organism evidence="6 7">
    <name type="scientific">Drosophila albomicans</name>
    <name type="common">Fruit fly</name>
    <dbReference type="NCBI Taxonomy" id="7291"/>
    <lineage>
        <taxon>Eukaryota</taxon>
        <taxon>Metazoa</taxon>
        <taxon>Ecdysozoa</taxon>
        <taxon>Arthropoda</taxon>
        <taxon>Hexapoda</taxon>
        <taxon>Insecta</taxon>
        <taxon>Pterygota</taxon>
        <taxon>Neoptera</taxon>
        <taxon>Endopterygota</taxon>
        <taxon>Diptera</taxon>
        <taxon>Brachycera</taxon>
        <taxon>Muscomorpha</taxon>
        <taxon>Ephydroidea</taxon>
        <taxon>Drosophilidae</taxon>
        <taxon>Drosophila</taxon>
    </lineage>
</organism>
<dbReference type="Gene3D" id="1.20.1250.20">
    <property type="entry name" value="MFS general substrate transporter like domains"/>
    <property type="match status" value="1"/>
</dbReference>
<dbReference type="Pfam" id="PF00083">
    <property type="entry name" value="Sugar_tr"/>
    <property type="match status" value="1"/>
</dbReference>
<protein>
    <submittedName>
        <fullName evidence="7">Glucose transporter type 3</fullName>
    </submittedName>
</protein>
<feature type="transmembrane region" description="Helical" evidence="5">
    <location>
        <begin position="275"/>
        <end position="298"/>
    </location>
</feature>
<keyword evidence="4 5" id="KW-0472">Membrane</keyword>
<sequence length="444" mass="51181">MSVPALRAVVRRTSRYPRSHEIPAQTRNLYLAIIISNYCAFCFGICVGWSNPAEWRILKHNIYKFKPTREQWELISSFLPVGVLVCCLPMGALMKYQGCKSLMYIQGICGAAVCQAVPIYLNEICQRKYRGLVGSLYYGAILYGIIYNHVLMEHIRMQTVHIVNLVLALLFGFLWIIPDSPFYYASVHKSKKARSALIWLRGKQHNVDDELKTMVVLVDNELDPTKDWWQSFKYSVRVSIIIRSTVLMIIHYLGGGLNVLMYMDNLLKELADKKYYLTCLWVLCCSMVLGHLICLLLVDRIGRRPLLMVSTLILIVCSLYLCCWFRLAGNNFQTKFVIYLFVVAYTMGLGPLACLLNVELILPTVRPYGCAMSNLFGWLSVFFVIQWIFYRNYECIIFEFLVVILLLSILFILIFLPETKRLSATEIQSKIHASWMSYNSSDES</sequence>
<dbReference type="GO" id="GO:0016020">
    <property type="term" value="C:membrane"/>
    <property type="evidence" value="ECO:0007669"/>
    <property type="project" value="UniProtKB-SubCell"/>
</dbReference>
<evidence type="ECO:0000313" key="6">
    <source>
        <dbReference type="Proteomes" id="UP000515160"/>
    </source>
</evidence>
<keyword evidence="2 5" id="KW-0812">Transmembrane</keyword>
<feature type="transmembrane region" description="Helical" evidence="5">
    <location>
        <begin position="103"/>
        <end position="121"/>
    </location>
</feature>
<evidence type="ECO:0000256" key="5">
    <source>
        <dbReference type="SAM" id="Phobius"/>
    </source>
</evidence>
<feature type="transmembrane region" description="Helical" evidence="5">
    <location>
        <begin position="370"/>
        <end position="390"/>
    </location>
</feature>
<feature type="transmembrane region" description="Helical" evidence="5">
    <location>
        <begin position="240"/>
        <end position="263"/>
    </location>
</feature>
<gene>
    <name evidence="7" type="primary">LOC117576278</name>
</gene>
<feature type="transmembrane region" description="Helical" evidence="5">
    <location>
        <begin position="305"/>
        <end position="327"/>
    </location>
</feature>
<evidence type="ECO:0000256" key="3">
    <source>
        <dbReference type="ARBA" id="ARBA00022989"/>
    </source>
</evidence>
<keyword evidence="7" id="KW-0813">Transport</keyword>
<evidence type="ECO:0000256" key="4">
    <source>
        <dbReference type="ARBA" id="ARBA00023136"/>
    </source>
</evidence>
<dbReference type="AlphaFoldDB" id="A0A6P8XZT7"/>
<dbReference type="Proteomes" id="UP000515160">
    <property type="component" value="Chromosome 2R"/>
</dbReference>
<accession>A0A6P8XZT7</accession>
<feature type="transmembrane region" description="Helical" evidence="5">
    <location>
        <begin position="72"/>
        <end position="91"/>
    </location>
</feature>
<dbReference type="RefSeq" id="XP_034116815.1">
    <property type="nucleotide sequence ID" value="XM_034260924.2"/>
</dbReference>
<feature type="transmembrane region" description="Helical" evidence="5">
    <location>
        <begin position="162"/>
        <end position="185"/>
    </location>
</feature>
<dbReference type="InterPro" id="IPR050549">
    <property type="entry name" value="MFS_Trehalose_Transporter"/>
</dbReference>
<dbReference type="PANTHER" id="PTHR48021">
    <property type="match status" value="1"/>
</dbReference>
<evidence type="ECO:0000256" key="1">
    <source>
        <dbReference type="ARBA" id="ARBA00004370"/>
    </source>
</evidence>
<feature type="transmembrane region" description="Helical" evidence="5">
    <location>
        <begin position="133"/>
        <end position="150"/>
    </location>
</feature>
<dbReference type="InterPro" id="IPR005828">
    <property type="entry name" value="MFS_sugar_transport-like"/>
</dbReference>
<keyword evidence="3 5" id="KW-1133">Transmembrane helix</keyword>
<keyword evidence="7" id="KW-0762">Sugar transport</keyword>
<dbReference type="GeneID" id="117576278"/>
<feature type="transmembrane region" description="Helical" evidence="5">
    <location>
        <begin position="29"/>
        <end position="51"/>
    </location>
</feature>
<dbReference type="PANTHER" id="PTHR48021:SF1">
    <property type="entry name" value="GH07001P-RELATED"/>
    <property type="match status" value="1"/>
</dbReference>
<reference evidence="7" key="1">
    <citation type="submission" date="2025-08" db="UniProtKB">
        <authorList>
            <consortium name="RefSeq"/>
        </authorList>
    </citation>
    <scope>IDENTIFICATION</scope>
    <source>
        <strain evidence="7">15112-1751.03</strain>
        <tissue evidence="7">Whole Adult</tissue>
    </source>
</reference>
<name>A0A6P8XZT7_DROAB</name>
<comment type="subcellular location">
    <subcellularLocation>
        <location evidence="1">Membrane</location>
    </subcellularLocation>
</comment>
<dbReference type="OrthoDB" id="4142200at2759"/>
<dbReference type="InterPro" id="IPR036259">
    <property type="entry name" value="MFS_trans_sf"/>
</dbReference>
<proteinExistence type="predicted"/>
<feature type="transmembrane region" description="Helical" evidence="5">
    <location>
        <begin position="396"/>
        <end position="416"/>
    </location>
</feature>
<dbReference type="CTD" id="42036"/>
<evidence type="ECO:0000256" key="2">
    <source>
        <dbReference type="ARBA" id="ARBA00022692"/>
    </source>
</evidence>
<dbReference type="GO" id="GO:0022857">
    <property type="term" value="F:transmembrane transporter activity"/>
    <property type="evidence" value="ECO:0007669"/>
    <property type="project" value="InterPro"/>
</dbReference>
<dbReference type="SUPFAM" id="SSF103473">
    <property type="entry name" value="MFS general substrate transporter"/>
    <property type="match status" value="1"/>
</dbReference>
<evidence type="ECO:0000313" key="7">
    <source>
        <dbReference type="RefSeq" id="XP_034116815.1"/>
    </source>
</evidence>
<keyword evidence="6" id="KW-1185">Reference proteome</keyword>